<dbReference type="FunCoup" id="A0A067QL09">
    <property type="interactions" value="25"/>
</dbReference>
<sequence length="258" mass="30478">MDELTFQNSFKTLVEISKFEEQKQSEEAELRSIEKKNVKKINNLHMMLKTEFKKGMDELNERHDTVARLKDQIQETLFMNDLKFKYVSKWEAARIEQNCERLSLSEKILEDQLTDLKDNIDMEMRCHVEIEMYMKHATTNLEKEIKNWMEKYGSELEERAADCQKLQAKRAVTCKELEDLLSLYQQHQNEIDAYLAHKEKEAAKAAHEAHLYCMATVIQAWWRGTMVRRGLGPYKKSKKGKDRKGKAKGRKEGIKKKI</sequence>
<dbReference type="InterPro" id="IPR042618">
    <property type="entry name" value="IQCG"/>
</dbReference>
<dbReference type="InterPro" id="IPR000048">
    <property type="entry name" value="IQ_motif_EF-hand-BS"/>
</dbReference>
<dbReference type="eggNOG" id="ENOG502QQR7">
    <property type="taxonomic scope" value="Eukaryota"/>
</dbReference>
<keyword evidence="10" id="KW-0175">Coiled coil</keyword>
<dbReference type="GO" id="GO:0044782">
    <property type="term" value="P:cilium organization"/>
    <property type="evidence" value="ECO:0007669"/>
    <property type="project" value="TreeGrafter"/>
</dbReference>
<evidence type="ECO:0000313" key="12">
    <source>
        <dbReference type="EMBL" id="KDR09680.1"/>
    </source>
</evidence>
<dbReference type="AlphaFoldDB" id="A0A067QL09"/>
<dbReference type="PANTHER" id="PTHR14871">
    <property type="entry name" value="DYNEIN REGULATORY COMPLEX PROTEIN 9"/>
    <property type="match status" value="1"/>
</dbReference>
<reference evidence="12 13" key="1">
    <citation type="journal article" date="2014" name="Nat. Commun.">
        <title>Molecular traces of alternative social organization in a termite genome.</title>
        <authorList>
            <person name="Terrapon N."/>
            <person name="Li C."/>
            <person name="Robertson H.M."/>
            <person name="Ji L."/>
            <person name="Meng X."/>
            <person name="Booth W."/>
            <person name="Chen Z."/>
            <person name="Childers C.P."/>
            <person name="Glastad K.M."/>
            <person name="Gokhale K."/>
            <person name="Gowin J."/>
            <person name="Gronenberg W."/>
            <person name="Hermansen R.A."/>
            <person name="Hu H."/>
            <person name="Hunt B.G."/>
            <person name="Huylmans A.K."/>
            <person name="Khalil S.M."/>
            <person name="Mitchell R.D."/>
            <person name="Munoz-Torres M.C."/>
            <person name="Mustard J.A."/>
            <person name="Pan H."/>
            <person name="Reese J.T."/>
            <person name="Scharf M.E."/>
            <person name="Sun F."/>
            <person name="Vogel H."/>
            <person name="Xiao J."/>
            <person name="Yang W."/>
            <person name="Yang Z."/>
            <person name="Yang Z."/>
            <person name="Zhou J."/>
            <person name="Zhu J."/>
            <person name="Brent C.S."/>
            <person name="Elsik C.G."/>
            <person name="Goodisman M.A."/>
            <person name="Liberles D.A."/>
            <person name="Roe R.M."/>
            <person name="Vargo E.L."/>
            <person name="Vilcinskas A."/>
            <person name="Wang J."/>
            <person name="Bornberg-Bauer E."/>
            <person name="Korb J."/>
            <person name="Zhang G."/>
            <person name="Liebig J."/>
        </authorList>
    </citation>
    <scope>NUCLEOTIDE SEQUENCE [LARGE SCALE GENOMIC DNA]</scope>
    <source>
        <tissue evidence="12">Whole organism</tissue>
    </source>
</reference>
<evidence type="ECO:0000256" key="8">
    <source>
        <dbReference type="ARBA" id="ARBA00023273"/>
    </source>
</evidence>
<evidence type="ECO:0000256" key="1">
    <source>
        <dbReference type="ARBA" id="ARBA00004611"/>
    </source>
</evidence>
<dbReference type="EMBL" id="KK853225">
    <property type="protein sequence ID" value="KDR09680.1"/>
    <property type="molecule type" value="Genomic_DNA"/>
</dbReference>
<evidence type="ECO:0000256" key="2">
    <source>
        <dbReference type="ARBA" id="ARBA00008222"/>
    </source>
</evidence>
<feature type="coiled-coil region" evidence="10">
    <location>
        <begin position="16"/>
        <end position="119"/>
    </location>
</feature>
<dbReference type="CDD" id="cd23766">
    <property type="entry name" value="IQCG"/>
    <property type="match status" value="1"/>
</dbReference>
<feature type="region of interest" description="Disordered" evidence="11">
    <location>
        <begin position="232"/>
        <end position="258"/>
    </location>
</feature>
<comment type="subcellular location">
    <subcellularLocation>
        <location evidence="1">Cytoplasm</location>
        <location evidence="1">Cytoskeleton</location>
        <location evidence="1">Flagellum axoneme</location>
    </subcellularLocation>
</comment>
<dbReference type="STRING" id="136037.A0A067QL09"/>
<feature type="compositionally biased region" description="Basic residues" evidence="11">
    <location>
        <begin position="235"/>
        <end position="258"/>
    </location>
</feature>
<name>A0A067QL09_ZOONE</name>
<comment type="similarity">
    <text evidence="2">Belongs to the DRC9 family.</text>
</comment>
<evidence type="ECO:0000256" key="11">
    <source>
        <dbReference type="SAM" id="MobiDB-lite"/>
    </source>
</evidence>
<keyword evidence="6" id="KW-0969">Cilium</keyword>
<evidence type="ECO:0000256" key="7">
    <source>
        <dbReference type="ARBA" id="ARBA00023212"/>
    </source>
</evidence>
<keyword evidence="5" id="KW-0282">Flagellum</keyword>
<dbReference type="PANTHER" id="PTHR14871:SF1">
    <property type="entry name" value="DYNEIN REGULATORY COMPLEX PROTEIN 9"/>
    <property type="match status" value="1"/>
</dbReference>
<dbReference type="GO" id="GO:0031514">
    <property type="term" value="C:motile cilium"/>
    <property type="evidence" value="ECO:0007669"/>
    <property type="project" value="TreeGrafter"/>
</dbReference>
<evidence type="ECO:0000256" key="9">
    <source>
        <dbReference type="ARBA" id="ARBA00032183"/>
    </source>
</evidence>
<accession>A0A067QL09</accession>
<keyword evidence="8" id="KW-0966">Cell projection</keyword>
<organism evidence="12 13">
    <name type="scientific">Zootermopsis nevadensis</name>
    <name type="common">Dampwood termite</name>
    <dbReference type="NCBI Taxonomy" id="136037"/>
    <lineage>
        <taxon>Eukaryota</taxon>
        <taxon>Metazoa</taxon>
        <taxon>Ecdysozoa</taxon>
        <taxon>Arthropoda</taxon>
        <taxon>Hexapoda</taxon>
        <taxon>Insecta</taxon>
        <taxon>Pterygota</taxon>
        <taxon>Neoptera</taxon>
        <taxon>Polyneoptera</taxon>
        <taxon>Dictyoptera</taxon>
        <taxon>Blattodea</taxon>
        <taxon>Blattoidea</taxon>
        <taxon>Termitoidae</taxon>
        <taxon>Termopsidae</taxon>
        <taxon>Zootermopsis</taxon>
    </lineage>
</organism>
<dbReference type="GO" id="GO:0005737">
    <property type="term" value="C:cytoplasm"/>
    <property type="evidence" value="ECO:0007669"/>
    <property type="project" value="TreeGrafter"/>
</dbReference>
<dbReference type="OMA" id="WLTFKKE"/>
<evidence type="ECO:0000256" key="4">
    <source>
        <dbReference type="ARBA" id="ARBA00022490"/>
    </source>
</evidence>
<evidence type="ECO:0000256" key="6">
    <source>
        <dbReference type="ARBA" id="ARBA00023069"/>
    </source>
</evidence>
<dbReference type="Pfam" id="PF00612">
    <property type="entry name" value="IQ"/>
    <property type="match status" value="1"/>
</dbReference>
<dbReference type="PROSITE" id="PS50096">
    <property type="entry name" value="IQ"/>
    <property type="match status" value="1"/>
</dbReference>
<dbReference type="InParanoid" id="A0A067QL09"/>
<evidence type="ECO:0000313" key="13">
    <source>
        <dbReference type="Proteomes" id="UP000027135"/>
    </source>
</evidence>
<keyword evidence="4" id="KW-0963">Cytoplasm</keyword>
<dbReference type="Proteomes" id="UP000027135">
    <property type="component" value="Unassembled WGS sequence"/>
</dbReference>
<evidence type="ECO:0000256" key="3">
    <source>
        <dbReference type="ARBA" id="ARBA00013738"/>
    </source>
</evidence>
<protein>
    <recommendedName>
        <fullName evidence="3">Dynein regulatory complex protein 9</fullName>
    </recommendedName>
    <alternativeName>
        <fullName evidence="9">IQ domain-containing protein G</fullName>
    </alternativeName>
</protein>
<evidence type="ECO:0000256" key="5">
    <source>
        <dbReference type="ARBA" id="ARBA00022846"/>
    </source>
</evidence>
<evidence type="ECO:0000256" key="10">
    <source>
        <dbReference type="SAM" id="Coils"/>
    </source>
</evidence>
<gene>
    <name evidence="12" type="ORF">L798_00757</name>
</gene>
<keyword evidence="7" id="KW-0206">Cytoskeleton</keyword>
<keyword evidence="13" id="KW-1185">Reference proteome</keyword>
<proteinExistence type="inferred from homology"/>